<evidence type="ECO:0000256" key="3">
    <source>
        <dbReference type="ARBA" id="ARBA00022475"/>
    </source>
</evidence>
<evidence type="ECO:0000256" key="7">
    <source>
        <dbReference type="ARBA" id="ARBA00023136"/>
    </source>
</evidence>
<gene>
    <name evidence="10" type="ORF">ADN00_18100</name>
</gene>
<protein>
    <submittedName>
        <fullName evidence="10">Transporter</fullName>
    </submittedName>
</protein>
<evidence type="ECO:0000313" key="11">
    <source>
        <dbReference type="Proteomes" id="UP000050417"/>
    </source>
</evidence>
<dbReference type="PANTHER" id="PTHR30574:SF1">
    <property type="entry name" value="SULPHUR TRANSPORT DOMAIN-CONTAINING PROTEIN"/>
    <property type="match status" value="1"/>
</dbReference>
<feature type="transmembrane region" description="Helical" evidence="9">
    <location>
        <begin position="247"/>
        <end position="264"/>
    </location>
</feature>
<feature type="transmembrane region" description="Helical" evidence="9">
    <location>
        <begin position="276"/>
        <end position="301"/>
    </location>
</feature>
<feature type="transmembrane region" description="Helical" evidence="9">
    <location>
        <begin position="38"/>
        <end position="57"/>
    </location>
</feature>
<dbReference type="Proteomes" id="UP000050417">
    <property type="component" value="Unassembled WGS sequence"/>
</dbReference>
<feature type="transmembrane region" description="Helical" evidence="9">
    <location>
        <begin position="162"/>
        <end position="181"/>
    </location>
</feature>
<sequence>MSILLGLLTGVAFGFVLQRGRVCFNSAFRDLRMMKDNFMFKAGLLAIAVQIIAFLAMSQLGLIHLNPKPLNLIGSIVGGYIFGLGMVLAGGCASGTTYRISEGNTTAWLAGLVYGIFAWATQSGFLSPLMKAISQFNITVAPNSALYLGEQTGPTLATMLNINPWIAGLVVAALLFAYLFGTKTTPRDTATWGWIKTGLLVVPVAMFGFWSSTISGRPYGLGITGGWINILKAIQTNELLNWEGAEVLGIMIGAGITAVIFKEFKLRVPKNGKTFLYVVAGGVLMGFGAVFAGGCNIGHFLTGIPQLAISSIVAGIFFILGNWTMVRILYGKS</sequence>
<comment type="subcellular location">
    <subcellularLocation>
        <location evidence="1">Cell inner membrane</location>
        <topology evidence="1">Multi-pass membrane protein</topology>
    </subcellularLocation>
</comment>
<evidence type="ECO:0000256" key="2">
    <source>
        <dbReference type="ARBA" id="ARBA00022448"/>
    </source>
</evidence>
<dbReference type="STRING" id="1134406.ADN00_18100"/>
<comment type="caution">
    <text evidence="10">The sequence shown here is derived from an EMBL/GenBank/DDBJ whole genome shotgun (WGS) entry which is preliminary data.</text>
</comment>
<feature type="transmembrane region" description="Helical" evidence="9">
    <location>
        <begin position="69"/>
        <end position="89"/>
    </location>
</feature>
<evidence type="ECO:0000313" key="10">
    <source>
        <dbReference type="EMBL" id="KPL69985.1"/>
    </source>
</evidence>
<dbReference type="RefSeq" id="WP_075064452.1">
    <property type="nucleotide sequence ID" value="NZ_LGCL01000045.1"/>
</dbReference>
<keyword evidence="11" id="KW-1185">Reference proteome</keyword>
<name>A0A0P6X539_9CHLR</name>
<dbReference type="InterPro" id="IPR007272">
    <property type="entry name" value="Sulf_transp_TsuA/YedE"/>
</dbReference>
<evidence type="ECO:0000256" key="6">
    <source>
        <dbReference type="ARBA" id="ARBA00022989"/>
    </source>
</evidence>
<keyword evidence="4" id="KW-0997">Cell inner membrane</keyword>
<dbReference type="AlphaFoldDB" id="A0A0P6X539"/>
<evidence type="ECO:0000256" key="5">
    <source>
        <dbReference type="ARBA" id="ARBA00022692"/>
    </source>
</evidence>
<keyword evidence="6 9" id="KW-1133">Transmembrane helix</keyword>
<comment type="similarity">
    <text evidence="8">Belongs to the TsuA/YedE (TC 9.B.102) family.</text>
</comment>
<keyword evidence="5 9" id="KW-0812">Transmembrane</keyword>
<reference evidence="10 11" key="1">
    <citation type="submission" date="2015-07" db="EMBL/GenBank/DDBJ databases">
        <title>Genome sequence of Ornatilinea apprima DSM 23815.</title>
        <authorList>
            <person name="Hemp J."/>
            <person name="Ward L.M."/>
            <person name="Pace L.A."/>
            <person name="Fischer W.W."/>
        </authorList>
    </citation>
    <scope>NUCLEOTIDE SEQUENCE [LARGE SCALE GENOMIC DNA]</scope>
    <source>
        <strain evidence="10 11">P3M-1</strain>
    </source>
</reference>
<dbReference type="OrthoDB" id="9794165at2"/>
<dbReference type="Pfam" id="PF04143">
    <property type="entry name" value="Sulf_transp"/>
    <property type="match status" value="1"/>
</dbReference>
<accession>A0A0P6X539</accession>
<keyword evidence="2" id="KW-0813">Transport</keyword>
<evidence type="ECO:0000256" key="1">
    <source>
        <dbReference type="ARBA" id="ARBA00004429"/>
    </source>
</evidence>
<evidence type="ECO:0000256" key="8">
    <source>
        <dbReference type="ARBA" id="ARBA00035655"/>
    </source>
</evidence>
<evidence type="ECO:0000256" key="9">
    <source>
        <dbReference type="SAM" id="Phobius"/>
    </source>
</evidence>
<keyword evidence="3" id="KW-1003">Cell membrane</keyword>
<evidence type="ECO:0000256" key="4">
    <source>
        <dbReference type="ARBA" id="ARBA00022519"/>
    </source>
</evidence>
<feature type="transmembrane region" description="Helical" evidence="9">
    <location>
        <begin position="307"/>
        <end position="330"/>
    </location>
</feature>
<keyword evidence="7 9" id="KW-0472">Membrane</keyword>
<proteinExistence type="inferred from homology"/>
<organism evidence="10 11">
    <name type="scientific">Ornatilinea apprima</name>
    <dbReference type="NCBI Taxonomy" id="1134406"/>
    <lineage>
        <taxon>Bacteria</taxon>
        <taxon>Bacillati</taxon>
        <taxon>Chloroflexota</taxon>
        <taxon>Anaerolineae</taxon>
        <taxon>Anaerolineales</taxon>
        <taxon>Anaerolineaceae</taxon>
        <taxon>Ornatilinea</taxon>
    </lineage>
</organism>
<feature type="transmembrane region" description="Helical" evidence="9">
    <location>
        <begin position="193"/>
        <end position="211"/>
    </location>
</feature>
<dbReference type="PANTHER" id="PTHR30574">
    <property type="entry name" value="INNER MEMBRANE PROTEIN YEDE"/>
    <property type="match status" value="1"/>
</dbReference>
<dbReference type="EMBL" id="LGCL01000045">
    <property type="protein sequence ID" value="KPL69985.1"/>
    <property type="molecule type" value="Genomic_DNA"/>
</dbReference>
<dbReference type="GO" id="GO:0005886">
    <property type="term" value="C:plasma membrane"/>
    <property type="evidence" value="ECO:0007669"/>
    <property type="project" value="UniProtKB-SubCell"/>
</dbReference>